<organism evidence="1 2">
    <name type="scientific">Nocardioides immobilis</name>
    <dbReference type="NCBI Taxonomy" id="2049295"/>
    <lineage>
        <taxon>Bacteria</taxon>
        <taxon>Bacillati</taxon>
        <taxon>Actinomycetota</taxon>
        <taxon>Actinomycetes</taxon>
        <taxon>Propionibacteriales</taxon>
        <taxon>Nocardioidaceae</taxon>
        <taxon>Nocardioides</taxon>
    </lineage>
</organism>
<proteinExistence type="predicted"/>
<dbReference type="AlphaFoldDB" id="A0A417Y2P0"/>
<dbReference type="InterPro" id="IPR021247">
    <property type="entry name" value="DUF2785"/>
</dbReference>
<accession>A0A417Y2P0</accession>
<dbReference type="OrthoDB" id="7619731at2"/>
<comment type="caution">
    <text evidence="1">The sequence shown here is derived from an EMBL/GenBank/DDBJ whole genome shotgun (WGS) entry which is preliminary data.</text>
</comment>
<dbReference type="Proteomes" id="UP000283644">
    <property type="component" value="Unassembled WGS sequence"/>
</dbReference>
<name>A0A417Y2P0_9ACTN</name>
<dbReference type="Pfam" id="PF10978">
    <property type="entry name" value="DUF2785"/>
    <property type="match status" value="1"/>
</dbReference>
<dbReference type="EMBL" id="QXGH01000015">
    <property type="protein sequence ID" value="RHW26814.1"/>
    <property type="molecule type" value="Genomic_DNA"/>
</dbReference>
<evidence type="ECO:0000313" key="2">
    <source>
        <dbReference type="Proteomes" id="UP000283644"/>
    </source>
</evidence>
<sequence length="292" mass="32056">MPPIVDWRHVSAADFRVPADRRLSDLTAELTELLGTPESELRELALAVFCTWIERGVYDDLLPGLGDGIATGLLTGIGERGTDSVFRRSFSALVVAEVIDRDSRRPRVTRAKVHEWGDRLATWFLAERDERGYVQGKGWAHAIAHGADAFGVLARSPHCGPGELLVVLDVIGDRVTRTPNAVWYSGEVDRLAMATIEVLRRGLVPNELVDSWLERIADAARLRRSGPEGADVYLQTGNAAAFLRALYLQLALGPTAPPRRTDLVLLLVEHLRHAHPAYLGPTHHRAGPPAAD</sequence>
<gene>
    <name evidence="1" type="ORF">D0Z08_11450</name>
</gene>
<protein>
    <submittedName>
        <fullName evidence="1">DUF2785 domain-containing protein</fullName>
    </submittedName>
</protein>
<evidence type="ECO:0000313" key="1">
    <source>
        <dbReference type="EMBL" id="RHW26814.1"/>
    </source>
</evidence>
<reference evidence="1 2" key="1">
    <citation type="submission" date="2018-09" db="EMBL/GenBank/DDBJ databases">
        <title>Genome sequencing of Nocardioides immobilis CCTCC AB 2017083 for comparison to Nocardioides silvaticus.</title>
        <authorList>
            <person name="Li C."/>
            <person name="Wang G."/>
        </authorList>
    </citation>
    <scope>NUCLEOTIDE SEQUENCE [LARGE SCALE GENOMIC DNA]</scope>
    <source>
        <strain evidence="1 2">CCTCC AB 2017083</strain>
    </source>
</reference>
<dbReference type="RefSeq" id="WP_118925380.1">
    <property type="nucleotide sequence ID" value="NZ_QXGH01000015.1"/>
</dbReference>
<keyword evidence="2" id="KW-1185">Reference proteome</keyword>